<evidence type="ECO:0000256" key="2">
    <source>
        <dbReference type="ARBA" id="ARBA00010838"/>
    </source>
</evidence>
<dbReference type="PANTHER" id="PTHR10353">
    <property type="entry name" value="GLYCOSYL HYDROLASE"/>
    <property type="match status" value="1"/>
</dbReference>
<dbReference type="RefSeq" id="WP_221030333.1">
    <property type="nucleotide sequence ID" value="NZ_CP139781.1"/>
</dbReference>
<reference evidence="10 11" key="1">
    <citation type="submission" date="2023-12" db="EMBL/GenBank/DDBJ databases">
        <title>Description of an unclassified Opitutus bacterium of Verrucomicrobiota.</title>
        <authorList>
            <person name="Zhang D.-F."/>
        </authorList>
    </citation>
    <scope>NUCLEOTIDE SEQUENCE [LARGE SCALE GENOMIC DNA]</scope>
    <source>
        <strain evidence="10 11">WL0086</strain>
    </source>
</reference>
<dbReference type="InterPro" id="IPR001360">
    <property type="entry name" value="Glyco_hydro_1"/>
</dbReference>
<dbReference type="InterPro" id="IPR017736">
    <property type="entry name" value="Glyco_hydro_1_beta-glucosidase"/>
</dbReference>
<dbReference type="PRINTS" id="PR00131">
    <property type="entry name" value="GLHYDRLASE1"/>
</dbReference>
<evidence type="ECO:0000256" key="5">
    <source>
        <dbReference type="ARBA" id="ARBA00023001"/>
    </source>
</evidence>
<dbReference type="Proteomes" id="UP000738431">
    <property type="component" value="Chromosome"/>
</dbReference>
<dbReference type="GO" id="GO:0008422">
    <property type="term" value="F:beta-glucosidase activity"/>
    <property type="evidence" value="ECO:0007669"/>
    <property type="project" value="UniProtKB-EC"/>
</dbReference>
<evidence type="ECO:0000313" key="11">
    <source>
        <dbReference type="Proteomes" id="UP000738431"/>
    </source>
</evidence>
<evidence type="ECO:0000256" key="7">
    <source>
        <dbReference type="ARBA" id="ARBA00023295"/>
    </source>
</evidence>
<protein>
    <recommendedName>
        <fullName evidence="3 9">Beta-glucosidase</fullName>
        <ecNumber evidence="3 9">3.2.1.21</ecNumber>
    </recommendedName>
</protein>
<evidence type="ECO:0000256" key="4">
    <source>
        <dbReference type="ARBA" id="ARBA00022801"/>
    </source>
</evidence>
<proteinExistence type="inferred from homology"/>
<name>A0ABZ1C785_9BACT</name>
<evidence type="ECO:0000256" key="8">
    <source>
        <dbReference type="ARBA" id="ARBA00023326"/>
    </source>
</evidence>
<dbReference type="InterPro" id="IPR017853">
    <property type="entry name" value="GH"/>
</dbReference>
<keyword evidence="5" id="KW-0136">Cellulose degradation</keyword>
<evidence type="ECO:0000313" key="10">
    <source>
        <dbReference type="EMBL" id="WRQ87505.1"/>
    </source>
</evidence>
<dbReference type="NCBIfam" id="TIGR03356">
    <property type="entry name" value="BGL"/>
    <property type="match status" value="1"/>
</dbReference>
<dbReference type="EMBL" id="CP139781">
    <property type="protein sequence ID" value="WRQ87505.1"/>
    <property type="molecule type" value="Genomic_DNA"/>
</dbReference>
<dbReference type="EC" id="3.2.1.21" evidence="3 9"/>
<evidence type="ECO:0000256" key="3">
    <source>
        <dbReference type="ARBA" id="ARBA00012744"/>
    </source>
</evidence>
<evidence type="ECO:0000256" key="6">
    <source>
        <dbReference type="ARBA" id="ARBA00023277"/>
    </source>
</evidence>
<comment type="catalytic activity">
    <reaction evidence="1 9">
        <text>Hydrolysis of terminal, non-reducing beta-D-glucosyl residues with release of beta-D-glucose.</text>
        <dbReference type="EC" id="3.2.1.21"/>
    </reaction>
</comment>
<dbReference type="SUPFAM" id="SSF51445">
    <property type="entry name" value="(Trans)glycosidases"/>
    <property type="match status" value="1"/>
</dbReference>
<dbReference type="InterPro" id="IPR033132">
    <property type="entry name" value="GH_1_N_CS"/>
</dbReference>
<dbReference type="Gene3D" id="3.20.20.80">
    <property type="entry name" value="Glycosidases"/>
    <property type="match status" value="1"/>
</dbReference>
<keyword evidence="4 9" id="KW-0378">Hydrolase</keyword>
<organism evidence="10 11">
    <name type="scientific">Actomonas aquatica</name>
    <dbReference type="NCBI Taxonomy" id="2866162"/>
    <lineage>
        <taxon>Bacteria</taxon>
        <taxon>Pseudomonadati</taxon>
        <taxon>Verrucomicrobiota</taxon>
        <taxon>Opitutia</taxon>
        <taxon>Opitutales</taxon>
        <taxon>Opitutaceae</taxon>
        <taxon>Actomonas</taxon>
    </lineage>
</organism>
<comment type="similarity">
    <text evidence="2 9">Belongs to the glycosyl hydrolase 1 family.</text>
</comment>
<dbReference type="PANTHER" id="PTHR10353:SF36">
    <property type="entry name" value="LP05116P"/>
    <property type="match status" value="1"/>
</dbReference>
<keyword evidence="6" id="KW-0119">Carbohydrate metabolism</keyword>
<keyword evidence="11" id="KW-1185">Reference proteome</keyword>
<evidence type="ECO:0000256" key="9">
    <source>
        <dbReference type="RuleBase" id="RU361175"/>
    </source>
</evidence>
<dbReference type="Pfam" id="PF00232">
    <property type="entry name" value="Glyco_hydro_1"/>
    <property type="match status" value="1"/>
</dbReference>
<keyword evidence="7 9" id="KW-0326">Glycosidase</keyword>
<accession>A0ABZ1C785</accession>
<keyword evidence="8" id="KW-0624">Polysaccharide degradation</keyword>
<sequence length="453" mass="50921">MSFPSEFTWGAAAAAYQIEGAWNVDGRGPSVWDTFSQTAGKVFENHNGNVACDHYHRWREDIGLMKQLGIKAYRLSLSWSRILPQGTGEVNEAGLKFYDDLINGLLEAGIQPWVTLFHWDLPQALQDQGGFTNPAIADWFGDYATIVAKRLGDRVNHWMTINEPPVILGLGYQDGVFAPGLKLSYAECLAAAHNLLRAHGKGVQALRANCVGPQQISIAHTSREPIPASDSPADIEAARARYFGCVAENMWNLAWWADPIVLGRYPEDGLERFKEHLPTITDADMKLISEPIDYLAYNCYSGYKVKAGADGVAEVITDGHGIGNPRGTLPWLSIAPEAIYWAARWQTERYKLPLVFSENGFCNTDFVHRDGKVHDSQRIEFMHHYLTAIGKAIDDGADVQGYFYWSIMDNFEWAEGYKDRFGIVHVDYQTQVRTPKDSFYWYRDLIARGGQLD</sequence>
<gene>
    <name evidence="10" type="ORF">K1X11_022040</name>
</gene>
<dbReference type="PROSITE" id="PS00653">
    <property type="entry name" value="GLYCOSYL_HYDROL_F1_2"/>
    <property type="match status" value="1"/>
</dbReference>
<evidence type="ECO:0000256" key="1">
    <source>
        <dbReference type="ARBA" id="ARBA00000448"/>
    </source>
</evidence>